<evidence type="ECO:0000256" key="4">
    <source>
        <dbReference type="ARBA" id="ARBA00022701"/>
    </source>
</evidence>
<keyword evidence="4 7" id="KW-0493">Microtubule</keyword>
<name>A0A7S0B7X0_9DINO</name>
<feature type="compositionally biased region" description="Low complexity" evidence="9">
    <location>
        <begin position="386"/>
        <end position="415"/>
    </location>
</feature>
<dbReference type="CDD" id="cd00200">
    <property type="entry name" value="WD40"/>
    <property type="match status" value="1"/>
</dbReference>
<feature type="repeat" description="WD" evidence="8">
    <location>
        <begin position="71"/>
        <end position="112"/>
    </location>
</feature>
<dbReference type="InterPro" id="IPR019775">
    <property type="entry name" value="WD40_repeat_CS"/>
</dbReference>
<dbReference type="FunFam" id="2.130.10.10:FF:000462">
    <property type="entry name" value="Katanin p80 WD40 repeat-containing subunit B1"/>
    <property type="match status" value="1"/>
</dbReference>
<keyword evidence="6 7" id="KW-0206">Cytoskeleton</keyword>
<evidence type="ECO:0000256" key="6">
    <source>
        <dbReference type="ARBA" id="ARBA00023212"/>
    </source>
</evidence>
<evidence type="ECO:0000256" key="7">
    <source>
        <dbReference type="HAMAP-Rule" id="MF_03022"/>
    </source>
</evidence>
<dbReference type="GO" id="GO:0007019">
    <property type="term" value="P:microtubule depolymerization"/>
    <property type="evidence" value="ECO:0007669"/>
    <property type="project" value="TreeGrafter"/>
</dbReference>
<evidence type="ECO:0000259" key="10">
    <source>
        <dbReference type="Pfam" id="PF13925"/>
    </source>
</evidence>
<evidence type="ECO:0000256" key="3">
    <source>
        <dbReference type="ARBA" id="ARBA00022574"/>
    </source>
</evidence>
<sequence length="622" mass="66358">MAQAASPQEASPAALSVMSRRAWKLQDYVAHAGDARCARLGEKSGQVLASGGEDRRVNIWKVGKPNAMMSLTGHNSTVECLVFDKQEEVLVVGCAGGSMQVWNLEYRKMAGTLTGHRTACASVEFHPYGEFFASGSADTNLKIWDLRRKSCIQTYKGHTGSVTSIRFSPHGRWVATGGQDSKVKMWDLTAGKLMRDLDIHKGPITSLAFHPKEYLLATGSADRTMKLWSLESFRAIGTTELGTSPVQAVKFYVEEQAVLAASQDSLRAFPVDELAVPLDTIDVDWRGLQDMRLCFPEEKLLAITADGPQLGLWVADLQRREIATARGPGGGGGYGRLHSRAGPVAHTKLLQPAGGAAERAVGEPADGSSAVSGSGRSTAAGAESRGALTPAAGGGLPEPLAEPPADLGAGAAESGPAGGGTPKRAAAAAAALAAACSAGPPAVPPRPLDEQISILAAQHPQMVGVLQRRLDQVRRLKELWVSGNLVGLGSILSSPQDHAAFCDFARAIMQQRLGASLNLDACQTLLPIVQDLLGSKYDDFVNTAVQFTEVLLQHFGDLIAETRLSCSKIPERQLDLAREERLRKCNACYEHFQELHRLLPNRHAGSRCGSVRSALLAFLQRS</sequence>
<dbReference type="InterPro" id="IPR028021">
    <property type="entry name" value="Katanin_C-terminal"/>
</dbReference>
<dbReference type="PANTHER" id="PTHR19845">
    <property type="entry name" value="KATANIN P80 SUBUNIT"/>
    <property type="match status" value="1"/>
</dbReference>
<feature type="repeat" description="WD" evidence="8">
    <location>
        <begin position="28"/>
        <end position="70"/>
    </location>
</feature>
<dbReference type="GO" id="GO:0008017">
    <property type="term" value="F:microtubule binding"/>
    <property type="evidence" value="ECO:0007669"/>
    <property type="project" value="UniProtKB-UniRule"/>
</dbReference>
<dbReference type="SUPFAM" id="SSF50978">
    <property type="entry name" value="WD40 repeat-like"/>
    <property type="match status" value="1"/>
</dbReference>
<dbReference type="InterPro" id="IPR026962">
    <property type="entry name" value="KTNB1"/>
</dbReference>
<dbReference type="PROSITE" id="PS50294">
    <property type="entry name" value="WD_REPEATS_REGION"/>
    <property type="match status" value="4"/>
</dbReference>
<evidence type="ECO:0000256" key="8">
    <source>
        <dbReference type="PROSITE-ProRule" id="PRU00221"/>
    </source>
</evidence>
<dbReference type="GO" id="GO:0005874">
    <property type="term" value="C:microtubule"/>
    <property type="evidence" value="ECO:0007669"/>
    <property type="project" value="UniProtKB-KW"/>
</dbReference>
<protein>
    <recommendedName>
        <fullName evidence="7">Katanin p80 WD40 repeat-containing subunit B1 homolog</fullName>
    </recommendedName>
</protein>
<dbReference type="PROSITE" id="PS00678">
    <property type="entry name" value="WD_REPEATS_1"/>
    <property type="match status" value="1"/>
</dbReference>
<proteinExistence type="inferred from homology"/>
<dbReference type="Pfam" id="PF13925">
    <property type="entry name" value="Katanin_con80"/>
    <property type="match status" value="1"/>
</dbReference>
<evidence type="ECO:0000256" key="1">
    <source>
        <dbReference type="ARBA" id="ARBA00004245"/>
    </source>
</evidence>
<reference evidence="11" key="1">
    <citation type="submission" date="2021-01" db="EMBL/GenBank/DDBJ databases">
        <authorList>
            <person name="Corre E."/>
            <person name="Pelletier E."/>
            <person name="Niang G."/>
            <person name="Scheremetjew M."/>
            <person name="Finn R."/>
            <person name="Kale V."/>
            <person name="Holt S."/>
            <person name="Cochrane G."/>
            <person name="Meng A."/>
            <person name="Brown T."/>
            <person name="Cohen L."/>
        </authorList>
    </citation>
    <scope>NUCLEOTIDE SEQUENCE</scope>
    <source>
        <strain evidence="11">Pbaha01</strain>
    </source>
</reference>
<dbReference type="PROSITE" id="PS50082">
    <property type="entry name" value="WD_REPEATS_2"/>
    <property type="match status" value="5"/>
</dbReference>
<comment type="function">
    <text evidence="7">May participate in a complex which severs microtubules in an ATP-dependent manner. Microtubule severing may promote rapid reorganization of cellular microtubule arrays.</text>
</comment>
<comment type="similarity">
    <text evidence="7">Belongs to the WD repeat KATNB1 family.</text>
</comment>
<comment type="subcellular location">
    <subcellularLocation>
        <location evidence="1 7">Cytoplasm</location>
        <location evidence="1 7">Cytoskeleton</location>
    </subcellularLocation>
</comment>
<evidence type="ECO:0000256" key="9">
    <source>
        <dbReference type="SAM" id="MobiDB-lite"/>
    </source>
</evidence>
<gene>
    <name evidence="11" type="ORF">PBAH0796_LOCUS29892</name>
</gene>
<feature type="repeat" description="WD" evidence="8">
    <location>
        <begin position="197"/>
        <end position="238"/>
    </location>
</feature>
<dbReference type="GO" id="GO:0008352">
    <property type="term" value="C:katanin complex"/>
    <property type="evidence" value="ECO:0007669"/>
    <property type="project" value="InterPro"/>
</dbReference>
<keyword evidence="2 7" id="KW-0963">Cytoplasm</keyword>
<keyword evidence="3 8" id="KW-0853">WD repeat</keyword>
<dbReference type="HAMAP" id="MF_03022">
    <property type="entry name" value="Katanin_p80_B1"/>
    <property type="match status" value="1"/>
</dbReference>
<dbReference type="InterPro" id="IPR001680">
    <property type="entry name" value="WD40_rpt"/>
</dbReference>
<keyword evidence="5" id="KW-0677">Repeat</keyword>
<feature type="repeat" description="WD" evidence="8">
    <location>
        <begin position="155"/>
        <end position="196"/>
    </location>
</feature>
<dbReference type="Gene3D" id="2.130.10.10">
    <property type="entry name" value="YVTN repeat-like/Quinoprotein amine dehydrogenase"/>
    <property type="match status" value="2"/>
</dbReference>
<dbReference type="Pfam" id="PF00400">
    <property type="entry name" value="WD40"/>
    <property type="match status" value="5"/>
</dbReference>
<feature type="region of interest" description="Disordered" evidence="9">
    <location>
        <begin position="352"/>
        <end position="423"/>
    </location>
</feature>
<feature type="domain" description="Katanin p80 subunit C-terminal" evidence="10">
    <location>
        <begin position="458"/>
        <end position="603"/>
    </location>
</feature>
<dbReference type="EMBL" id="HBEG01049041">
    <property type="protein sequence ID" value="CAD8386204.1"/>
    <property type="molecule type" value="Transcribed_RNA"/>
</dbReference>
<dbReference type="SMART" id="SM00320">
    <property type="entry name" value="WD40"/>
    <property type="match status" value="5"/>
</dbReference>
<accession>A0A7S0B7X0</accession>
<dbReference type="AlphaFoldDB" id="A0A7S0B7X0"/>
<dbReference type="GO" id="GO:0005737">
    <property type="term" value="C:cytoplasm"/>
    <property type="evidence" value="ECO:0007669"/>
    <property type="project" value="UniProtKB-UniRule"/>
</dbReference>
<dbReference type="GO" id="GO:0051013">
    <property type="term" value="P:microtubule severing"/>
    <property type="evidence" value="ECO:0007669"/>
    <property type="project" value="UniProtKB-UniRule"/>
</dbReference>
<dbReference type="InterPro" id="IPR020472">
    <property type="entry name" value="WD40_PAC1"/>
</dbReference>
<dbReference type="InterPro" id="IPR036322">
    <property type="entry name" value="WD40_repeat_dom_sf"/>
</dbReference>
<dbReference type="PANTHER" id="PTHR19845:SF0">
    <property type="entry name" value="KATANIN P80 WD40 REPEAT-CONTAINING SUBUNIT B1"/>
    <property type="match status" value="1"/>
</dbReference>
<dbReference type="PRINTS" id="PR00320">
    <property type="entry name" value="GPROTEINBRPT"/>
</dbReference>
<dbReference type="InterPro" id="IPR015943">
    <property type="entry name" value="WD40/YVTN_repeat-like_dom_sf"/>
</dbReference>
<evidence type="ECO:0000313" key="11">
    <source>
        <dbReference type="EMBL" id="CAD8386204.1"/>
    </source>
</evidence>
<evidence type="ECO:0000256" key="2">
    <source>
        <dbReference type="ARBA" id="ARBA00022490"/>
    </source>
</evidence>
<organism evidence="11">
    <name type="scientific">Pyrodinium bahamense</name>
    <dbReference type="NCBI Taxonomy" id="73915"/>
    <lineage>
        <taxon>Eukaryota</taxon>
        <taxon>Sar</taxon>
        <taxon>Alveolata</taxon>
        <taxon>Dinophyceae</taxon>
        <taxon>Gonyaulacales</taxon>
        <taxon>Pyrocystaceae</taxon>
        <taxon>Pyrodinium</taxon>
    </lineage>
</organism>
<evidence type="ECO:0000256" key="5">
    <source>
        <dbReference type="ARBA" id="ARBA00022737"/>
    </source>
</evidence>
<feature type="repeat" description="WD" evidence="8">
    <location>
        <begin position="113"/>
        <end position="154"/>
    </location>
</feature>